<dbReference type="AlphaFoldDB" id="A0A371GUD2"/>
<comment type="caution">
    <text evidence="1">The sequence shown here is derived from an EMBL/GenBank/DDBJ whole genome shotgun (WGS) entry which is preliminary data.</text>
</comment>
<gene>
    <name evidence="1" type="ORF">CR513_23497</name>
</gene>
<name>A0A371GUD2_MUCPR</name>
<dbReference type="EMBL" id="QJKJ01004448">
    <property type="protein sequence ID" value="RDX94152.1"/>
    <property type="molecule type" value="Genomic_DNA"/>
</dbReference>
<proteinExistence type="predicted"/>
<evidence type="ECO:0000313" key="1">
    <source>
        <dbReference type="EMBL" id="RDX94152.1"/>
    </source>
</evidence>
<dbReference type="Proteomes" id="UP000257109">
    <property type="component" value="Unassembled WGS sequence"/>
</dbReference>
<reference evidence="1" key="1">
    <citation type="submission" date="2018-05" db="EMBL/GenBank/DDBJ databases">
        <title>Draft genome of Mucuna pruriens seed.</title>
        <authorList>
            <person name="Nnadi N.E."/>
            <person name="Vos R."/>
            <person name="Hasami M.H."/>
            <person name="Devisetty U.K."/>
            <person name="Aguiy J.C."/>
        </authorList>
    </citation>
    <scope>NUCLEOTIDE SEQUENCE [LARGE SCALE GENOMIC DNA]</scope>
    <source>
        <strain evidence="1">JCA_2017</strain>
    </source>
</reference>
<sequence length="175" mass="19533">MSPYQIVFSKACHLQVEIEHHAYWVVKKCNMVDNPGKELVTHGDDASSRPPTIWCPSFGRGTVRCSQGLDSGAIELFLSHPPEFGVRGLNFPLGAQPSWENAYGLSEVLAKRLTWYPESWLSRKLSADPFKISGDESMYDLATWSCSNLLIQFVSLGNPHVDACWISRLIVAHSP</sequence>
<keyword evidence="2" id="KW-1185">Reference proteome</keyword>
<evidence type="ECO:0000313" key="2">
    <source>
        <dbReference type="Proteomes" id="UP000257109"/>
    </source>
</evidence>
<accession>A0A371GUD2</accession>
<protein>
    <submittedName>
        <fullName evidence="1">Uncharacterized protein</fullName>
    </submittedName>
</protein>
<organism evidence="1 2">
    <name type="scientific">Mucuna pruriens</name>
    <name type="common">Velvet bean</name>
    <name type="synonym">Dolichos pruriens</name>
    <dbReference type="NCBI Taxonomy" id="157652"/>
    <lineage>
        <taxon>Eukaryota</taxon>
        <taxon>Viridiplantae</taxon>
        <taxon>Streptophyta</taxon>
        <taxon>Embryophyta</taxon>
        <taxon>Tracheophyta</taxon>
        <taxon>Spermatophyta</taxon>
        <taxon>Magnoliopsida</taxon>
        <taxon>eudicotyledons</taxon>
        <taxon>Gunneridae</taxon>
        <taxon>Pentapetalae</taxon>
        <taxon>rosids</taxon>
        <taxon>fabids</taxon>
        <taxon>Fabales</taxon>
        <taxon>Fabaceae</taxon>
        <taxon>Papilionoideae</taxon>
        <taxon>50 kb inversion clade</taxon>
        <taxon>NPAAA clade</taxon>
        <taxon>indigoferoid/millettioid clade</taxon>
        <taxon>Phaseoleae</taxon>
        <taxon>Mucuna</taxon>
    </lineage>
</organism>
<feature type="non-terminal residue" evidence="1">
    <location>
        <position position="1"/>
    </location>
</feature>